<dbReference type="GO" id="GO:0009289">
    <property type="term" value="C:pilus"/>
    <property type="evidence" value="ECO:0007669"/>
    <property type="project" value="UniProtKB-SubCell"/>
</dbReference>
<evidence type="ECO:0000259" key="5">
    <source>
        <dbReference type="Pfam" id="PF00419"/>
    </source>
</evidence>
<evidence type="ECO:0000256" key="4">
    <source>
        <dbReference type="ARBA" id="ARBA00023263"/>
    </source>
</evidence>
<dbReference type="InterPro" id="IPR000259">
    <property type="entry name" value="Adhesion_dom_fimbrial"/>
</dbReference>
<dbReference type="Gene3D" id="2.60.40.1090">
    <property type="entry name" value="Fimbrial-type adhesion domain"/>
    <property type="match status" value="1"/>
</dbReference>
<dbReference type="EMBL" id="ADJB01000074">
    <property type="protein sequence ID" value="OSL04092.1"/>
    <property type="molecule type" value="Genomic_DNA"/>
</dbReference>
<evidence type="ECO:0000256" key="2">
    <source>
        <dbReference type="ARBA" id="ARBA00006671"/>
    </source>
</evidence>
<keyword evidence="4" id="KW-0281">Fimbrium</keyword>
<comment type="similarity">
    <text evidence="2">Belongs to the fimbrial protein family.</text>
</comment>
<gene>
    <name evidence="6" type="ORF">ECVG_01999</name>
</gene>
<dbReference type="SUPFAM" id="SSF49401">
    <property type="entry name" value="Bacterial adhesins"/>
    <property type="match status" value="1"/>
</dbReference>
<sequence length="429" mass="46113">MIRGNKVSSMRAAYYISLGYRVNHKAGLYAGEIRQINNVSLLSVHRIQNLQPLYYKAQRSAIKDKKMKRAPLITGLLLISTSCAYASSGGCGADSTSGATNYSSVVDDVTVNQTDNVTGREFTSATLSSTNWQYACSCSAGKAVKLVYMVSPVLTTTGHQTGYYKLNDSLDIKTTLQANDIPGLTTDQVVSVNTRFTQIKNNTVYSAATQTGVCQGDTSRYGPVNIGANTTFTLYVTKPFLGSMTIPKTDIAVIKGAWVDGMGSPSTGDFHDLVKLSIQGNLTAPQSCKINQGDVIKVNFGFINGQKFTTRNAMPDGFTPVDFDITYDCGDTSKIKNSLQMRIDGTTGVVDQYNLVARRRSSDNVPDVGIRIENLGGGVANIPFQNGILPVDPSGHGTVNMRAWPVNLVGGELETGKFQGTATITVIVR</sequence>
<dbReference type="InterPro" id="IPR036937">
    <property type="entry name" value="Adhesion_dom_fimbrial_sf"/>
</dbReference>
<evidence type="ECO:0000256" key="1">
    <source>
        <dbReference type="ARBA" id="ARBA00004561"/>
    </source>
</evidence>
<feature type="domain" description="Fimbrial-type adhesion" evidence="5">
    <location>
        <begin position="277"/>
        <end position="428"/>
    </location>
</feature>
<accession>A0A1X3JC85</accession>
<comment type="caution">
    <text evidence="6">The sequence shown here is derived from an EMBL/GenBank/DDBJ whole genome shotgun (WGS) entry which is preliminary data.</text>
</comment>
<evidence type="ECO:0000313" key="7">
    <source>
        <dbReference type="Proteomes" id="UP000193045"/>
    </source>
</evidence>
<organism evidence="6 7">
    <name type="scientific">Escherichia coli H386</name>
    <dbReference type="NCBI Taxonomy" id="656397"/>
    <lineage>
        <taxon>Bacteria</taxon>
        <taxon>Pseudomonadati</taxon>
        <taxon>Pseudomonadota</taxon>
        <taxon>Gammaproteobacteria</taxon>
        <taxon>Enterobacterales</taxon>
        <taxon>Enterobacteriaceae</taxon>
        <taxon>Escherichia</taxon>
    </lineage>
</organism>
<dbReference type="AlphaFoldDB" id="A0A1X3JC85"/>
<keyword evidence="3" id="KW-0732">Signal</keyword>
<dbReference type="Pfam" id="PF00419">
    <property type="entry name" value="Fimbrial"/>
    <property type="match status" value="1"/>
</dbReference>
<dbReference type="GO" id="GO:0043709">
    <property type="term" value="P:cell adhesion involved in single-species biofilm formation"/>
    <property type="evidence" value="ECO:0007669"/>
    <property type="project" value="TreeGrafter"/>
</dbReference>
<comment type="subcellular location">
    <subcellularLocation>
        <location evidence="1">Fimbrium</location>
    </subcellularLocation>
</comment>
<proteinExistence type="inferred from homology"/>
<dbReference type="PANTHER" id="PTHR33420:SF31">
    <property type="entry name" value="TYPE 1 FIMBRIN D-MANNOSE SPECIFIC ADHESIN"/>
    <property type="match status" value="1"/>
</dbReference>
<dbReference type="FunFam" id="2.60.40.1090:FF:000009">
    <property type="entry name" value="Fimbrial family protein"/>
    <property type="match status" value="1"/>
</dbReference>
<reference evidence="6 7" key="1">
    <citation type="submission" date="2010-04" db="EMBL/GenBank/DDBJ databases">
        <title>The Genome Sequence of Escherichia coli H386.</title>
        <authorList>
            <consortium name="The Broad Institute Genome Sequencing Platform"/>
            <consortium name="The Broad Institute Genome Sequencing Center for Infectious Disease"/>
            <person name="Feldgarden M."/>
            <person name="Gordon D.M."/>
            <person name="Johnson J.R."/>
            <person name="Johnston B.D."/>
            <person name="Young S."/>
            <person name="Zeng Q."/>
            <person name="Koehrsen M."/>
            <person name="Alvarado L."/>
            <person name="Berlin A.M."/>
            <person name="Borenstein D."/>
            <person name="Chapman S.B."/>
            <person name="Chen Z."/>
            <person name="Engels R."/>
            <person name="Freedman E."/>
            <person name="Gellesch M."/>
            <person name="Goldberg J."/>
            <person name="Griggs A."/>
            <person name="Gujja S."/>
            <person name="Heilman E.R."/>
            <person name="Heiman D.I."/>
            <person name="Hepburn T.A."/>
            <person name="Howarth C."/>
            <person name="Jen D."/>
            <person name="Larson L."/>
            <person name="Mehta T."/>
            <person name="Park D."/>
            <person name="Pearson M."/>
            <person name="Richards J."/>
            <person name="Roberts A."/>
            <person name="Saif S."/>
            <person name="Shea T.D."/>
            <person name="Shenoy N."/>
            <person name="Sisk P."/>
            <person name="Stolte C."/>
            <person name="Sykes S.N."/>
            <person name="Walk T."/>
            <person name="White J."/>
            <person name="Yandava C."/>
            <person name="Haas B."/>
            <person name="Henn M.R."/>
            <person name="Nusbaum C."/>
            <person name="Birren B."/>
        </authorList>
    </citation>
    <scope>NUCLEOTIDE SEQUENCE [LARGE SCALE GENOMIC DNA]</scope>
    <source>
        <strain evidence="6 7">H386</strain>
    </source>
</reference>
<evidence type="ECO:0000313" key="6">
    <source>
        <dbReference type="EMBL" id="OSL04092.1"/>
    </source>
</evidence>
<protein>
    <submittedName>
        <fullName evidence="6">Putative fimbrial protein</fullName>
    </submittedName>
</protein>
<name>A0A1X3JC85_ECOLX</name>
<evidence type="ECO:0000256" key="3">
    <source>
        <dbReference type="ARBA" id="ARBA00022729"/>
    </source>
</evidence>
<dbReference type="Proteomes" id="UP000193045">
    <property type="component" value="Unassembled WGS sequence"/>
</dbReference>
<dbReference type="InterPro" id="IPR050263">
    <property type="entry name" value="Bact_Fimbrial_Adh_Pro"/>
</dbReference>
<dbReference type="InterPro" id="IPR008966">
    <property type="entry name" value="Adhesion_dom_sf"/>
</dbReference>
<dbReference type="PANTHER" id="PTHR33420">
    <property type="entry name" value="FIMBRIAL SUBUNIT ELFA-RELATED"/>
    <property type="match status" value="1"/>
</dbReference>